<evidence type="ECO:0000256" key="1">
    <source>
        <dbReference type="ARBA" id="ARBA00004141"/>
    </source>
</evidence>
<protein>
    <submittedName>
        <fullName evidence="7">O-Antigen ligase</fullName>
    </submittedName>
</protein>
<dbReference type="GO" id="GO:0016020">
    <property type="term" value="C:membrane"/>
    <property type="evidence" value="ECO:0007669"/>
    <property type="project" value="UniProtKB-SubCell"/>
</dbReference>
<feature type="transmembrane region" description="Helical" evidence="5">
    <location>
        <begin position="186"/>
        <end position="203"/>
    </location>
</feature>
<dbReference type="GO" id="GO:0016874">
    <property type="term" value="F:ligase activity"/>
    <property type="evidence" value="ECO:0007669"/>
    <property type="project" value="UniProtKB-KW"/>
</dbReference>
<evidence type="ECO:0000256" key="2">
    <source>
        <dbReference type="ARBA" id="ARBA00022692"/>
    </source>
</evidence>
<evidence type="ECO:0000313" key="7">
    <source>
        <dbReference type="EMBL" id="QDT38636.1"/>
    </source>
</evidence>
<feature type="domain" description="O-antigen ligase-related" evidence="6">
    <location>
        <begin position="217"/>
        <end position="362"/>
    </location>
</feature>
<evidence type="ECO:0000256" key="4">
    <source>
        <dbReference type="ARBA" id="ARBA00023136"/>
    </source>
</evidence>
<organism evidence="7 8">
    <name type="scientific">Stratiformator vulcanicus</name>
    <dbReference type="NCBI Taxonomy" id="2527980"/>
    <lineage>
        <taxon>Bacteria</taxon>
        <taxon>Pseudomonadati</taxon>
        <taxon>Planctomycetota</taxon>
        <taxon>Planctomycetia</taxon>
        <taxon>Planctomycetales</taxon>
        <taxon>Planctomycetaceae</taxon>
        <taxon>Stratiformator</taxon>
    </lineage>
</organism>
<evidence type="ECO:0000259" key="6">
    <source>
        <dbReference type="Pfam" id="PF04932"/>
    </source>
</evidence>
<dbReference type="InterPro" id="IPR051533">
    <property type="entry name" value="WaaL-like"/>
</dbReference>
<feature type="transmembrane region" description="Helical" evidence="5">
    <location>
        <begin position="208"/>
        <end position="225"/>
    </location>
</feature>
<feature type="transmembrane region" description="Helical" evidence="5">
    <location>
        <begin position="350"/>
        <end position="370"/>
    </location>
</feature>
<accession>A0A517R436</accession>
<dbReference type="AlphaFoldDB" id="A0A517R436"/>
<dbReference type="OrthoDB" id="4391260at2"/>
<dbReference type="Pfam" id="PF04932">
    <property type="entry name" value="Wzy_C"/>
    <property type="match status" value="1"/>
</dbReference>
<feature type="transmembrane region" description="Helical" evidence="5">
    <location>
        <begin position="231"/>
        <end position="250"/>
    </location>
</feature>
<keyword evidence="7" id="KW-0436">Ligase</keyword>
<feature type="transmembrane region" description="Helical" evidence="5">
    <location>
        <begin position="382"/>
        <end position="400"/>
    </location>
</feature>
<keyword evidence="4 5" id="KW-0472">Membrane</keyword>
<comment type="subcellular location">
    <subcellularLocation>
        <location evidence="1">Membrane</location>
        <topology evidence="1">Multi-pass membrane protein</topology>
    </subcellularLocation>
</comment>
<feature type="transmembrane region" description="Helical" evidence="5">
    <location>
        <begin position="148"/>
        <end position="166"/>
    </location>
</feature>
<evidence type="ECO:0000313" key="8">
    <source>
        <dbReference type="Proteomes" id="UP000317318"/>
    </source>
</evidence>
<dbReference type="PANTHER" id="PTHR37422">
    <property type="entry name" value="TEICHURONIC ACID BIOSYNTHESIS PROTEIN TUAE"/>
    <property type="match status" value="1"/>
</dbReference>
<keyword evidence="2 5" id="KW-0812">Transmembrane</keyword>
<dbReference type="KEGG" id="svp:Pan189_30310"/>
<evidence type="ECO:0000256" key="3">
    <source>
        <dbReference type="ARBA" id="ARBA00022989"/>
    </source>
</evidence>
<evidence type="ECO:0000256" key="5">
    <source>
        <dbReference type="SAM" id="Phobius"/>
    </source>
</evidence>
<feature type="transmembrane region" description="Helical" evidence="5">
    <location>
        <begin position="20"/>
        <end position="39"/>
    </location>
</feature>
<feature type="transmembrane region" description="Helical" evidence="5">
    <location>
        <begin position="406"/>
        <end position="425"/>
    </location>
</feature>
<feature type="transmembrane region" description="Helical" evidence="5">
    <location>
        <begin position="67"/>
        <end position="85"/>
    </location>
</feature>
<reference evidence="7 8" key="1">
    <citation type="submission" date="2019-02" db="EMBL/GenBank/DDBJ databases">
        <title>Deep-cultivation of Planctomycetes and their phenomic and genomic characterization uncovers novel biology.</title>
        <authorList>
            <person name="Wiegand S."/>
            <person name="Jogler M."/>
            <person name="Boedeker C."/>
            <person name="Pinto D."/>
            <person name="Vollmers J."/>
            <person name="Rivas-Marin E."/>
            <person name="Kohn T."/>
            <person name="Peeters S.H."/>
            <person name="Heuer A."/>
            <person name="Rast P."/>
            <person name="Oberbeckmann S."/>
            <person name="Bunk B."/>
            <person name="Jeske O."/>
            <person name="Meyerdierks A."/>
            <person name="Storesund J.E."/>
            <person name="Kallscheuer N."/>
            <person name="Luecker S."/>
            <person name="Lage O.M."/>
            <person name="Pohl T."/>
            <person name="Merkel B.J."/>
            <person name="Hornburger P."/>
            <person name="Mueller R.-W."/>
            <person name="Bruemmer F."/>
            <person name="Labrenz M."/>
            <person name="Spormann A.M."/>
            <person name="Op den Camp H."/>
            <person name="Overmann J."/>
            <person name="Amann R."/>
            <person name="Jetten M.S.M."/>
            <person name="Mascher T."/>
            <person name="Medema M.H."/>
            <person name="Devos D.P."/>
            <person name="Kaster A.-K."/>
            <person name="Ovreas L."/>
            <person name="Rohde M."/>
            <person name="Galperin M.Y."/>
            <person name="Jogler C."/>
        </authorList>
    </citation>
    <scope>NUCLEOTIDE SEQUENCE [LARGE SCALE GENOMIC DNA]</scope>
    <source>
        <strain evidence="7 8">Pan189</strain>
    </source>
</reference>
<feature type="transmembrane region" description="Helical" evidence="5">
    <location>
        <begin position="257"/>
        <end position="278"/>
    </location>
</feature>
<keyword evidence="8" id="KW-1185">Reference proteome</keyword>
<feature type="transmembrane region" description="Helical" evidence="5">
    <location>
        <begin position="97"/>
        <end position="113"/>
    </location>
</feature>
<name>A0A517R436_9PLAN</name>
<dbReference type="Proteomes" id="UP000317318">
    <property type="component" value="Chromosome"/>
</dbReference>
<dbReference type="InterPro" id="IPR007016">
    <property type="entry name" value="O-antigen_ligase-rel_domated"/>
</dbReference>
<proteinExistence type="predicted"/>
<gene>
    <name evidence="7" type="ORF">Pan189_30310</name>
</gene>
<keyword evidence="3 5" id="KW-1133">Transmembrane helix</keyword>
<sequence length="445" mass="48366">MASATFTTATEMPAINLRPAFWWIAIALGGIFFITEHSFDTSLSDAFTQSADEMQATASGGNSLRRVAFLMMGGLGILGLCYGAGRRFRIDGMGGPLLCFYGLFCLASILWSHEFSMTARRLATFVCFCGCAFGVARMLRGREIVRLSIYAPLIFLIIGVLAELALGSFRPWAGEYRFSGTQHPNTTGLGIASLCFASLALGFESRRSWYFFAICGVGVFFLILTKSRTSAAGLVFAIALLWTLSTRLSVKLTLIALAGWMLSGIVVLLLLAGVDLAGEVSDAALMGRKEQAESLTGRLPIWTELMPYAAQNWLLGFGYDSFWTPTHIADVSEEVQWGVREAHSAYLDTILSVGVIGLSLLVAALLAHLARAGRLYVRSKHPLAGWLFALLVFGLINAFTESAMAMTLYIPFLMITGMLHLSFFAEDDFQSRDPQASSAFEGDVA</sequence>
<dbReference type="EMBL" id="CP036268">
    <property type="protein sequence ID" value="QDT38636.1"/>
    <property type="molecule type" value="Genomic_DNA"/>
</dbReference>
<feature type="transmembrane region" description="Helical" evidence="5">
    <location>
        <begin position="119"/>
        <end position="136"/>
    </location>
</feature>
<dbReference type="PANTHER" id="PTHR37422:SF13">
    <property type="entry name" value="LIPOPOLYSACCHARIDE BIOSYNTHESIS PROTEIN PA4999-RELATED"/>
    <property type="match status" value="1"/>
</dbReference>